<dbReference type="InterPro" id="IPR027785">
    <property type="entry name" value="UvrD-like_helicase_C"/>
</dbReference>
<evidence type="ECO:0000313" key="2">
    <source>
        <dbReference type="EMBL" id="XDQ58832.1"/>
    </source>
</evidence>
<name>A0AB39RUD5_9ACTN</name>
<dbReference type="RefSeq" id="WP_369252054.1">
    <property type="nucleotide sequence ID" value="NZ_CP163443.1"/>
</dbReference>
<keyword evidence="2" id="KW-0547">Nucleotide-binding</keyword>
<dbReference type="CDD" id="cd18809">
    <property type="entry name" value="SF1_C_RecD"/>
    <property type="match status" value="1"/>
</dbReference>
<feature type="domain" description="UvrD-like helicase C-terminal" evidence="1">
    <location>
        <begin position="1"/>
        <end position="46"/>
    </location>
</feature>
<organism evidence="2">
    <name type="scientific">Streptomyces sp. R41</name>
    <dbReference type="NCBI Taxonomy" id="3238632"/>
    <lineage>
        <taxon>Bacteria</taxon>
        <taxon>Bacillati</taxon>
        <taxon>Actinomycetota</taxon>
        <taxon>Actinomycetes</taxon>
        <taxon>Kitasatosporales</taxon>
        <taxon>Streptomycetaceae</taxon>
        <taxon>Streptomyces</taxon>
    </lineage>
</organism>
<dbReference type="EMBL" id="CP163443">
    <property type="protein sequence ID" value="XDQ58832.1"/>
    <property type="molecule type" value="Genomic_DNA"/>
</dbReference>
<reference evidence="2" key="1">
    <citation type="submission" date="2024-07" db="EMBL/GenBank/DDBJ databases">
        <authorList>
            <person name="Yu S.T."/>
        </authorList>
    </citation>
    <scope>NUCLEOTIDE SEQUENCE</scope>
    <source>
        <strain evidence="2">R41</strain>
    </source>
</reference>
<proteinExistence type="predicted"/>
<dbReference type="GO" id="GO:0005524">
    <property type="term" value="F:ATP binding"/>
    <property type="evidence" value="ECO:0007669"/>
    <property type="project" value="UniProtKB-KW"/>
</dbReference>
<sequence>MTVHRSQGSGYLYVIVPMVNAAGTMLLQRNLLYTAVTRARNGVMLIGQREAVERAIANNRNQRRNTALTYRITHTDAAAPAPHSQTLRGQLAWE</sequence>
<dbReference type="SUPFAM" id="SSF52540">
    <property type="entry name" value="P-loop containing nucleoside triphosphate hydrolases"/>
    <property type="match status" value="1"/>
</dbReference>
<dbReference type="Gene3D" id="3.40.50.300">
    <property type="entry name" value="P-loop containing nucleotide triphosphate hydrolases"/>
    <property type="match status" value="1"/>
</dbReference>
<dbReference type="AlphaFoldDB" id="A0AB39RUD5"/>
<dbReference type="InterPro" id="IPR027417">
    <property type="entry name" value="P-loop_NTPase"/>
</dbReference>
<accession>A0AB39RUD5</accession>
<keyword evidence="2" id="KW-0067">ATP-binding</keyword>
<protein>
    <submittedName>
        <fullName evidence="2">ATP-binding domain-containing protein</fullName>
    </submittedName>
</protein>
<evidence type="ECO:0000259" key="1">
    <source>
        <dbReference type="Pfam" id="PF13538"/>
    </source>
</evidence>
<gene>
    <name evidence="2" type="ORF">AB5J53_04845</name>
</gene>
<dbReference type="Pfam" id="PF13538">
    <property type="entry name" value="UvrD_C_2"/>
    <property type="match status" value="1"/>
</dbReference>